<evidence type="ECO:0000313" key="3">
    <source>
        <dbReference type="Proteomes" id="UP001203687"/>
    </source>
</evidence>
<protein>
    <recommendedName>
        <fullName evidence="4">Lipocalin-like domain-containing protein</fullName>
    </recommendedName>
</protein>
<proteinExistence type="predicted"/>
<gene>
    <name evidence="2" type="ORF">MUY34_16095</name>
</gene>
<comment type="caution">
    <text evidence="2">The sequence shown here is derived from an EMBL/GenBank/DDBJ whole genome shotgun (WGS) entry which is preliminary data.</text>
</comment>
<feature type="signal peptide" evidence="1">
    <location>
        <begin position="1"/>
        <end position="20"/>
    </location>
</feature>
<reference evidence="2" key="1">
    <citation type="submission" date="2022-04" db="EMBL/GenBank/DDBJ databases">
        <authorList>
            <person name="Ren T."/>
        </authorList>
    </citation>
    <scope>NUCLEOTIDE SEQUENCE</scope>
    <source>
        <strain evidence="2">F63249</strain>
    </source>
</reference>
<evidence type="ECO:0008006" key="4">
    <source>
        <dbReference type="Google" id="ProtNLM"/>
    </source>
</evidence>
<name>A0ABT0HDL6_9FLAO</name>
<dbReference type="Proteomes" id="UP001203687">
    <property type="component" value="Unassembled WGS sequence"/>
</dbReference>
<dbReference type="PROSITE" id="PS51257">
    <property type="entry name" value="PROKAR_LIPOPROTEIN"/>
    <property type="match status" value="1"/>
</dbReference>
<keyword evidence="3" id="KW-1185">Reference proteome</keyword>
<evidence type="ECO:0000256" key="1">
    <source>
        <dbReference type="SAM" id="SignalP"/>
    </source>
</evidence>
<dbReference type="RefSeq" id="WP_248413868.1">
    <property type="nucleotide sequence ID" value="NZ_JALPQF010000021.1"/>
</dbReference>
<feature type="chain" id="PRO_5046939246" description="Lipocalin-like domain-containing protein" evidence="1">
    <location>
        <begin position="21"/>
        <end position="193"/>
    </location>
</feature>
<organism evidence="2 3">
    <name type="scientific">Psychroserpens algicola</name>
    <dbReference type="NCBI Taxonomy" id="1719034"/>
    <lineage>
        <taxon>Bacteria</taxon>
        <taxon>Pseudomonadati</taxon>
        <taxon>Bacteroidota</taxon>
        <taxon>Flavobacteriia</taxon>
        <taxon>Flavobacteriales</taxon>
        <taxon>Flavobacteriaceae</taxon>
        <taxon>Psychroserpens</taxon>
    </lineage>
</organism>
<dbReference type="EMBL" id="JALPQF010000021">
    <property type="protein sequence ID" value="MCK8482154.1"/>
    <property type="molecule type" value="Genomic_DNA"/>
</dbReference>
<accession>A0ABT0HDL6</accession>
<sequence length="193" mass="21112">MKFKLLALALVVFTFMSCGSDDSSDDSPSGGTESFIVIKNGVTFEGENINNTLIITSQGDQGARRLDLRCDIDGGTFILSISNWEFQNPPADGVVVKSYNTNTEMGPDTDCESINGTTYCDEALVTFLIGQEVFISELNDLEDIGDITITSNDASNLEVSGTFDVLLRNFNSQDEEYMTYTGTFTNVSYSVFQ</sequence>
<keyword evidence="1" id="KW-0732">Signal</keyword>
<evidence type="ECO:0000313" key="2">
    <source>
        <dbReference type="EMBL" id="MCK8482154.1"/>
    </source>
</evidence>